<dbReference type="OrthoDB" id="4063176at2759"/>
<accession>A0A8J2T9C1</accession>
<name>A0A8J2T9C1_ZYGB2</name>
<sequence>MNQFFLSHDMIDSEATMVYSTAYNSNLQNTNCFTLSSSQSQGFAWNQDLFASQYQQMCKVVYDGHEDSLEGLMEYIRKNTKRQPRWNRFAEDDGMKYDDDDEALTDCEVEVDEEEISEPRCGSWGFFSRSHSGHSLHPRVSEELNRPRRISERSLSFVSDSKNGNYNRCDTAIVEVESDTPENNHLKWLVGIGKNELQGDR</sequence>
<dbReference type="Proteomes" id="UP000019375">
    <property type="component" value="Unassembled WGS sequence"/>
</dbReference>
<evidence type="ECO:0000313" key="2">
    <source>
        <dbReference type="Proteomes" id="UP000019375"/>
    </source>
</evidence>
<dbReference type="EMBL" id="HG316463">
    <property type="protein sequence ID" value="CDF91231.1"/>
    <property type="molecule type" value="Genomic_DNA"/>
</dbReference>
<dbReference type="AlphaFoldDB" id="A0A8J2T9C1"/>
<gene>
    <name evidence="1" type="ORF">BN860_02652g</name>
</gene>
<protein>
    <submittedName>
        <fullName evidence="1">ZYBA0S10-02652g1_1</fullName>
    </submittedName>
</protein>
<reference evidence="2" key="1">
    <citation type="journal article" date="2013" name="Genome Announc.">
        <title>Genome sequence of the food spoilage yeast Zygosaccharomyces bailii CLIB 213(T).</title>
        <authorList>
            <person name="Galeote V."/>
            <person name="Bigey F."/>
            <person name="Devillers H."/>
            <person name="Neuveglise C."/>
            <person name="Dequin S."/>
        </authorList>
    </citation>
    <scope>NUCLEOTIDE SEQUENCE [LARGE SCALE GENOMIC DNA]</scope>
    <source>
        <strain evidence="2">CLIB 213 / ATCC 58445 / CBS 680 / CCRC 21525 / NBRC 1098 / NCYC 1416 / NRRL Y-2227</strain>
    </source>
</reference>
<organism evidence="1 2">
    <name type="scientific">Zygosaccharomyces bailii (strain CLIB 213 / ATCC 58445 / CBS 680 / BCRC 21525 / NBRC 1098 / NCYC 1416 / NRRL Y-2227)</name>
    <dbReference type="NCBI Taxonomy" id="1333698"/>
    <lineage>
        <taxon>Eukaryota</taxon>
        <taxon>Fungi</taxon>
        <taxon>Dikarya</taxon>
        <taxon>Ascomycota</taxon>
        <taxon>Saccharomycotina</taxon>
        <taxon>Saccharomycetes</taxon>
        <taxon>Saccharomycetales</taxon>
        <taxon>Saccharomycetaceae</taxon>
        <taxon>Zygosaccharomyces</taxon>
    </lineage>
</organism>
<keyword evidence="2" id="KW-1185">Reference proteome</keyword>
<proteinExistence type="predicted"/>
<evidence type="ECO:0000313" key="1">
    <source>
        <dbReference type="EMBL" id="CDF91231.1"/>
    </source>
</evidence>